<dbReference type="GO" id="GO:0005886">
    <property type="term" value="C:plasma membrane"/>
    <property type="evidence" value="ECO:0007669"/>
    <property type="project" value="UniProtKB-SubCell"/>
</dbReference>
<dbReference type="Gene3D" id="3.40.190.10">
    <property type="entry name" value="Periplasmic binding protein-like II"/>
    <property type="match status" value="2"/>
</dbReference>
<evidence type="ECO:0000256" key="13">
    <source>
        <dbReference type="PIRSR" id="PIRSR004846-1"/>
    </source>
</evidence>
<keyword evidence="16" id="KW-1185">Reference proteome</keyword>
<comment type="subcellular location">
    <subcellularLocation>
        <location evidence="1">Cell membrane</location>
    </subcellularLocation>
</comment>
<evidence type="ECO:0000256" key="4">
    <source>
        <dbReference type="ARBA" id="ARBA00022475"/>
    </source>
</evidence>
<dbReference type="PIRSF" id="PIRSF004846">
    <property type="entry name" value="ModA"/>
    <property type="match status" value="1"/>
</dbReference>
<keyword evidence="13" id="KW-0500">Molybdenum</keyword>
<dbReference type="Pfam" id="PF13531">
    <property type="entry name" value="SBP_bac_11"/>
    <property type="match status" value="1"/>
</dbReference>
<dbReference type="InterPro" id="IPR050682">
    <property type="entry name" value="ModA/WtpA"/>
</dbReference>
<evidence type="ECO:0000256" key="7">
    <source>
        <dbReference type="ARBA" id="ARBA00023136"/>
    </source>
</evidence>
<keyword evidence="3" id="KW-0813">Transport</keyword>
<dbReference type="CDD" id="cd13536">
    <property type="entry name" value="PBP2_EcModA"/>
    <property type="match status" value="1"/>
</dbReference>
<feature type="binding site" evidence="13">
    <location>
        <position position="181"/>
    </location>
    <ligand>
        <name>molybdate</name>
        <dbReference type="ChEBI" id="CHEBI:36264"/>
    </ligand>
</feature>
<feature type="binding site" evidence="13">
    <location>
        <position position="69"/>
    </location>
    <ligand>
        <name>molybdate</name>
        <dbReference type="ChEBI" id="CHEBI:36264"/>
    </ligand>
</feature>
<keyword evidence="6 14" id="KW-0732">Signal</keyword>
<dbReference type="EMBL" id="PGGN01000002">
    <property type="protein sequence ID" value="PSH57820.1"/>
    <property type="molecule type" value="Genomic_DNA"/>
</dbReference>
<organism evidence="15 16">
    <name type="scientific">Phyllobacterium endophyticum</name>
    <dbReference type="NCBI Taxonomy" id="1149773"/>
    <lineage>
        <taxon>Bacteria</taxon>
        <taxon>Pseudomonadati</taxon>
        <taxon>Pseudomonadota</taxon>
        <taxon>Alphaproteobacteria</taxon>
        <taxon>Hyphomicrobiales</taxon>
        <taxon>Phyllobacteriaceae</taxon>
        <taxon>Phyllobacterium</taxon>
    </lineage>
</organism>
<keyword evidence="4" id="KW-1003">Cell membrane</keyword>
<dbReference type="PANTHER" id="PTHR30632:SF17">
    <property type="entry name" value="MOLYBDATE-BINDING PROTEIN MODA"/>
    <property type="match status" value="1"/>
</dbReference>
<dbReference type="NCBIfam" id="NF007958">
    <property type="entry name" value="PRK10677.1"/>
    <property type="match status" value="1"/>
</dbReference>
<evidence type="ECO:0000256" key="9">
    <source>
        <dbReference type="ARBA" id="ARBA00056002"/>
    </source>
</evidence>
<feature type="binding site" evidence="13">
    <location>
        <position position="42"/>
    </location>
    <ligand>
        <name>molybdate</name>
        <dbReference type="ChEBI" id="CHEBI:36264"/>
    </ligand>
</feature>
<dbReference type="AlphaFoldDB" id="A0A2P7AUD0"/>
<feature type="binding site" evidence="13">
    <location>
        <position position="199"/>
    </location>
    <ligand>
        <name>molybdate</name>
        <dbReference type="ChEBI" id="CHEBI:36264"/>
    </ligand>
</feature>
<evidence type="ECO:0000256" key="2">
    <source>
        <dbReference type="ARBA" id="ARBA00009175"/>
    </source>
</evidence>
<dbReference type="GO" id="GO:0030288">
    <property type="term" value="C:outer membrane-bounded periplasmic space"/>
    <property type="evidence" value="ECO:0007669"/>
    <property type="project" value="TreeGrafter"/>
</dbReference>
<dbReference type="Proteomes" id="UP000241158">
    <property type="component" value="Unassembled WGS sequence"/>
</dbReference>
<dbReference type="InterPro" id="IPR005950">
    <property type="entry name" value="ModA"/>
</dbReference>
<reference evidence="16" key="1">
    <citation type="submission" date="2017-11" db="EMBL/GenBank/DDBJ databases">
        <authorList>
            <person name="Kuznetsova I."/>
            <person name="Sazanova A."/>
            <person name="Chirak E."/>
            <person name="Safronova V."/>
            <person name="Willems A."/>
        </authorList>
    </citation>
    <scope>NUCLEOTIDE SEQUENCE [LARGE SCALE GENOMIC DNA]</scope>
    <source>
        <strain evidence="16">PEPV15</strain>
    </source>
</reference>
<dbReference type="OrthoDB" id="9785015at2"/>
<comment type="caution">
    <text evidence="15">The sequence shown here is derived from an EMBL/GenBank/DDBJ whole genome shotgun (WGS) entry which is preliminary data.</text>
</comment>
<dbReference type="NCBIfam" id="TIGR01256">
    <property type="entry name" value="modA"/>
    <property type="match status" value="1"/>
</dbReference>
<dbReference type="GO" id="GO:0046872">
    <property type="term" value="F:metal ion binding"/>
    <property type="evidence" value="ECO:0007669"/>
    <property type="project" value="UniProtKB-KW"/>
</dbReference>
<dbReference type="RefSeq" id="WP_106716238.1">
    <property type="nucleotide sequence ID" value="NZ_JACHXT010000001.1"/>
</dbReference>
<evidence type="ECO:0000256" key="1">
    <source>
        <dbReference type="ARBA" id="ARBA00004236"/>
    </source>
</evidence>
<evidence type="ECO:0000256" key="10">
    <source>
        <dbReference type="ARBA" id="ARBA00062515"/>
    </source>
</evidence>
<comment type="similarity">
    <text evidence="2">Belongs to the bacterial solute-binding protein ModA family.</text>
</comment>
<gene>
    <name evidence="15" type="ORF">CU100_08925</name>
</gene>
<keyword evidence="5 13" id="KW-0479">Metal-binding</keyword>
<evidence type="ECO:0000313" key="15">
    <source>
        <dbReference type="EMBL" id="PSH57820.1"/>
    </source>
</evidence>
<sequence>MRSVLSRVKLLIAVLAALWISATVPAGRAQASEKVTVFAAASLKNALDKVTAVWEKETGHESVTSYAASSALAKQIEAGAPADIFISADMDWMDYLAGKNLIKPDSRKNLLGNRIVLIASRDRSDPVKIEKGFDLVTLLGGGRLAMGSVDSVPAGKYGKAALEFLGVWRFVADRVAGAESVRAALLLVSRGEAPYGIVYQTDAAADKGVTVVGTFPEDSHPAIIYPIALLDESKNADAASLVDFIRSDRAAPFFEMQGFTVLR</sequence>
<evidence type="ECO:0000256" key="5">
    <source>
        <dbReference type="ARBA" id="ARBA00022723"/>
    </source>
</evidence>
<dbReference type="GO" id="GO:0015689">
    <property type="term" value="P:molybdate ion transport"/>
    <property type="evidence" value="ECO:0007669"/>
    <property type="project" value="InterPro"/>
</dbReference>
<evidence type="ECO:0000256" key="8">
    <source>
        <dbReference type="ARBA" id="ARBA00023245"/>
    </source>
</evidence>
<feature type="signal peptide" evidence="14">
    <location>
        <begin position="1"/>
        <end position="26"/>
    </location>
</feature>
<comment type="function">
    <text evidence="9">Involved in the transport of molybdenum into the cell. Part of the binding-protein-dependent transport system ModABCD.</text>
</comment>
<proteinExistence type="inferred from homology"/>
<evidence type="ECO:0000256" key="12">
    <source>
        <dbReference type="ARBA" id="ARBA00078141"/>
    </source>
</evidence>
<dbReference type="FunFam" id="3.40.190.10:FF:000030">
    <property type="entry name" value="Molybdate ABC transporter substrate-binding protein"/>
    <property type="match status" value="1"/>
</dbReference>
<evidence type="ECO:0000256" key="3">
    <source>
        <dbReference type="ARBA" id="ARBA00022448"/>
    </source>
</evidence>
<keyword evidence="7" id="KW-0472">Membrane</keyword>
<evidence type="ECO:0000313" key="16">
    <source>
        <dbReference type="Proteomes" id="UP000241158"/>
    </source>
</evidence>
<evidence type="ECO:0000256" key="14">
    <source>
        <dbReference type="SAM" id="SignalP"/>
    </source>
</evidence>
<dbReference type="GO" id="GO:0030973">
    <property type="term" value="F:molybdate ion binding"/>
    <property type="evidence" value="ECO:0007669"/>
    <property type="project" value="TreeGrafter"/>
</dbReference>
<evidence type="ECO:0000256" key="11">
    <source>
        <dbReference type="ARBA" id="ARBA00073171"/>
    </source>
</evidence>
<accession>A0A2P7AUD0</accession>
<dbReference type="PANTHER" id="PTHR30632">
    <property type="entry name" value="MOLYBDATE-BINDING PERIPLASMIC PROTEIN"/>
    <property type="match status" value="1"/>
</dbReference>
<feature type="binding site" evidence="13">
    <location>
        <position position="154"/>
    </location>
    <ligand>
        <name>molybdate</name>
        <dbReference type="ChEBI" id="CHEBI:36264"/>
    </ligand>
</feature>
<keyword evidence="8" id="KW-0826">Tungsten</keyword>
<evidence type="ECO:0000256" key="6">
    <source>
        <dbReference type="ARBA" id="ARBA00022729"/>
    </source>
</evidence>
<name>A0A2P7AUD0_9HYPH</name>
<comment type="subunit">
    <text evidence="10">The complex is composed of two ATP-binding proteins (ModC), two transmembrane proteins (ModB) and a solute-binding protein (ModA).</text>
</comment>
<protein>
    <recommendedName>
        <fullName evidence="11">Molybdate-binding protein ModA</fullName>
    </recommendedName>
    <alternativeName>
        <fullName evidence="12">Molybdate/tungstate-binding protein ModA</fullName>
    </alternativeName>
</protein>
<dbReference type="SUPFAM" id="SSF53850">
    <property type="entry name" value="Periplasmic binding protein-like II"/>
    <property type="match status" value="1"/>
</dbReference>
<feature type="chain" id="PRO_5015203784" description="Molybdate-binding protein ModA" evidence="14">
    <location>
        <begin position="27"/>
        <end position="263"/>
    </location>
</feature>